<gene>
    <name evidence="1" type="ORF">E2562_027496</name>
</gene>
<organism evidence="1 2">
    <name type="scientific">Oryza meyeriana var. granulata</name>
    <dbReference type="NCBI Taxonomy" id="110450"/>
    <lineage>
        <taxon>Eukaryota</taxon>
        <taxon>Viridiplantae</taxon>
        <taxon>Streptophyta</taxon>
        <taxon>Embryophyta</taxon>
        <taxon>Tracheophyta</taxon>
        <taxon>Spermatophyta</taxon>
        <taxon>Magnoliopsida</taxon>
        <taxon>Liliopsida</taxon>
        <taxon>Poales</taxon>
        <taxon>Poaceae</taxon>
        <taxon>BOP clade</taxon>
        <taxon>Oryzoideae</taxon>
        <taxon>Oryzeae</taxon>
        <taxon>Oryzinae</taxon>
        <taxon>Oryza</taxon>
        <taxon>Oryza meyeriana</taxon>
    </lineage>
</organism>
<name>A0A6G1E1E0_9ORYZ</name>
<proteinExistence type="predicted"/>
<accession>A0A6G1E1E0</accession>
<keyword evidence="2" id="KW-1185">Reference proteome</keyword>
<evidence type="ECO:0000313" key="2">
    <source>
        <dbReference type="Proteomes" id="UP000479710"/>
    </source>
</evidence>
<reference evidence="1 2" key="1">
    <citation type="submission" date="2019-11" db="EMBL/GenBank/DDBJ databases">
        <title>Whole genome sequence of Oryza granulata.</title>
        <authorList>
            <person name="Li W."/>
        </authorList>
    </citation>
    <scope>NUCLEOTIDE SEQUENCE [LARGE SCALE GENOMIC DNA]</scope>
    <source>
        <strain evidence="2">cv. Menghai</strain>
        <tissue evidence="1">Leaf</tissue>
    </source>
</reference>
<sequence length="106" mass="11776">MAVVAGVCVVMMAGAGKMQRVEAARMMIVTRRSRRWRVLVVAASNPGAVAVRSLARHPRVVRTGGHKTSQRWRVSGSWRSAGGGMLMPRHGWRDLRPQCDKTRRVT</sequence>
<evidence type="ECO:0000313" key="1">
    <source>
        <dbReference type="EMBL" id="KAF0918945.1"/>
    </source>
</evidence>
<comment type="caution">
    <text evidence="1">The sequence shown here is derived from an EMBL/GenBank/DDBJ whole genome shotgun (WGS) entry which is preliminary data.</text>
</comment>
<dbReference type="AlphaFoldDB" id="A0A6G1E1E0"/>
<dbReference type="EMBL" id="SPHZ02000005">
    <property type="protein sequence ID" value="KAF0918945.1"/>
    <property type="molecule type" value="Genomic_DNA"/>
</dbReference>
<dbReference type="Proteomes" id="UP000479710">
    <property type="component" value="Unassembled WGS sequence"/>
</dbReference>
<protein>
    <submittedName>
        <fullName evidence="1">Uncharacterized protein</fullName>
    </submittedName>
</protein>